<proteinExistence type="inferred from homology"/>
<evidence type="ECO:0000313" key="3">
    <source>
        <dbReference type="Proteomes" id="UP000433181"/>
    </source>
</evidence>
<dbReference type="InterPro" id="IPR017853">
    <property type="entry name" value="GH"/>
</dbReference>
<dbReference type="GO" id="GO:0008422">
    <property type="term" value="F:beta-glucosidase activity"/>
    <property type="evidence" value="ECO:0007669"/>
    <property type="project" value="TreeGrafter"/>
</dbReference>
<name>A0A6I2ULN2_9FIRM</name>
<dbReference type="InterPro" id="IPR033132">
    <property type="entry name" value="GH_1_N_CS"/>
</dbReference>
<dbReference type="Gene3D" id="3.20.20.80">
    <property type="entry name" value="Glycosidases"/>
    <property type="match status" value="1"/>
</dbReference>
<dbReference type="PROSITE" id="PS00653">
    <property type="entry name" value="GLYCOSYL_HYDROL_F1_2"/>
    <property type="match status" value="1"/>
</dbReference>
<dbReference type="GO" id="GO:0005829">
    <property type="term" value="C:cytosol"/>
    <property type="evidence" value="ECO:0007669"/>
    <property type="project" value="TreeGrafter"/>
</dbReference>
<organism evidence="2 3">
    <name type="scientific">Anaerovibrio slackiae</name>
    <dbReference type="NCBI Taxonomy" id="2652309"/>
    <lineage>
        <taxon>Bacteria</taxon>
        <taxon>Bacillati</taxon>
        <taxon>Bacillota</taxon>
        <taxon>Negativicutes</taxon>
        <taxon>Selenomonadales</taxon>
        <taxon>Selenomonadaceae</taxon>
        <taxon>Anaerovibrio</taxon>
    </lineage>
</organism>
<dbReference type="PANTHER" id="PTHR10353">
    <property type="entry name" value="GLYCOSYL HYDROLASE"/>
    <property type="match status" value="1"/>
</dbReference>
<keyword evidence="2" id="KW-0378">Hydrolase</keyword>
<accession>A0A6I2ULN2</accession>
<dbReference type="EMBL" id="VUNR01000051">
    <property type="protein sequence ID" value="MSU10061.1"/>
    <property type="molecule type" value="Genomic_DNA"/>
</dbReference>
<evidence type="ECO:0000313" key="2">
    <source>
        <dbReference type="EMBL" id="MSU10061.1"/>
    </source>
</evidence>
<dbReference type="SUPFAM" id="SSF51445">
    <property type="entry name" value="(Trans)glycosidases"/>
    <property type="match status" value="1"/>
</dbReference>
<keyword evidence="3" id="KW-1185">Reference proteome</keyword>
<protein>
    <submittedName>
        <fullName evidence="2">Family 1 glycosylhydrolase</fullName>
    </submittedName>
</protein>
<reference evidence="2 3" key="1">
    <citation type="submission" date="2019-08" db="EMBL/GenBank/DDBJ databases">
        <title>In-depth cultivation of the pig gut microbiome towards novel bacterial diversity and tailored functional studies.</title>
        <authorList>
            <person name="Wylensek D."/>
            <person name="Hitch T.C.A."/>
            <person name="Clavel T."/>
        </authorList>
    </citation>
    <scope>NUCLEOTIDE SEQUENCE [LARGE SCALE GENOMIC DNA]</scope>
    <source>
        <strain evidence="2 3">WCA-693-APC-5D-A</strain>
    </source>
</reference>
<sequence length="316" mass="36131">MAFPKGFLWGGAVAAHQLEGGWNEGGKGPSVADVMTAGGPGIPREITDGIIPGKIYPNHEAIDFYHRYKEDIALLAQMGFKCFRTSIAWTRIFPKGDELEPNEEGLKFYDDLFDEMLKYGMEPVVTLSHFEIPLHLANEYGGWRNRKMIEFFVRYAKVCFERYKHKVKYWMTFNEINNQREVIGGMSDHHAFQDSGLRYQEGEDRYQVMYQAAHHEFVASAMAVIEGHKINPDMYIGCMMAVCPVYPASAAPLDQMAALKEMDRTFVFADVQCRGHYPSYILKEWERFGTNIKMEPGDLKLLEQPGNMSTGFLKSF</sequence>
<dbReference type="AlphaFoldDB" id="A0A6I2ULN2"/>
<dbReference type="InterPro" id="IPR001360">
    <property type="entry name" value="Glyco_hydro_1"/>
</dbReference>
<comment type="similarity">
    <text evidence="1">Belongs to the glycosyl hydrolase 1 family.</text>
</comment>
<dbReference type="PANTHER" id="PTHR10353:SF85">
    <property type="entry name" value="ARYL-PHOSPHO-BETA-D-GLUCOSIDASE BGLA"/>
    <property type="match status" value="1"/>
</dbReference>
<comment type="caution">
    <text evidence="2">The sequence shown here is derived from an EMBL/GenBank/DDBJ whole genome shotgun (WGS) entry which is preliminary data.</text>
</comment>
<dbReference type="GO" id="GO:0016052">
    <property type="term" value="P:carbohydrate catabolic process"/>
    <property type="evidence" value="ECO:0007669"/>
    <property type="project" value="TreeGrafter"/>
</dbReference>
<dbReference type="Proteomes" id="UP000433181">
    <property type="component" value="Unassembled WGS sequence"/>
</dbReference>
<gene>
    <name evidence="2" type="ORF">FYJ84_13935</name>
</gene>
<evidence type="ECO:0000256" key="1">
    <source>
        <dbReference type="RuleBase" id="RU003690"/>
    </source>
</evidence>
<dbReference type="Pfam" id="PF00232">
    <property type="entry name" value="Glyco_hydro_1"/>
    <property type="match status" value="1"/>
</dbReference>